<dbReference type="Proteomes" id="UP000297703">
    <property type="component" value="Unassembled WGS sequence"/>
</dbReference>
<dbReference type="EMBL" id="QXTE01000653">
    <property type="protein sequence ID" value="TFJ96516.1"/>
    <property type="molecule type" value="Genomic_DNA"/>
</dbReference>
<gene>
    <name evidence="2" type="ORF">DR999_PMT21686</name>
</gene>
<comment type="caution">
    <text evidence="2">The sequence shown here is derived from an EMBL/GenBank/DDBJ whole genome shotgun (WGS) entry which is preliminary data.</text>
</comment>
<sequence>MPPPHTHTHTRGWLWKMVQQDGRWHTGRRHGGQGTTMGRKGQWVAHPYGLVGLGTSPPPPPHTILPAGYLAPIMGVPAQLPILPPAPVAPLREGWDSAKRAEGSMSSSRPHWGDRDYPRSAPRAHPAGYPAFSLPPPPPIRPMGPSTLVSLLPETSGPIMPPHCAIFPFLTSQLSTCPGACGRGVPESFSQLAWLQLPFPM</sequence>
<protein>
    <submittedName>
        <fullName evidence="2">Acyl-CoA thioesterase</fullName>
    </submittedName>
</protein>
<feature type="region of interest" description="Disordered" evidence="1">
    <location>
        <begin position="100"/>
        <end position="137"/>
    </location>
</feature>
<reference evidence="2 3" key="2">
    <citation type="submission" date="2019-04" db="EMBL/GenBank/DDBJ databases">
        <title>The genome sequence of big-headed turtle.</title>
        <authorList>
            <person name="Gong S."/>
        </authorList>
    </citation>
    <scope>NUCLEOTIDE SEQUENCE [LARGE SCALE GENOMIC DNA]</scope>
    <source>
        <strain evidence="2">DO16091913</strain>
        <tissue evidence="2">Muscle</tissue>
    </source>
</reference>
<accession>A0A4D9DGM8</accession>
<proteinExistence type="predicted"/>
<keyword evidence="3" id="KW-1185">Reference proteome</keyword>
<organism evidence="2 3">
    <name type="scientific">Platysternon megacephalum</name>
    <name type="common">big-headed turtle</name>
    <dbReference type="NCBI Taxonomy" id="55544"/>
    <lineage>
        <taxon>Eukaryota</taxon>
        <taxon>Metazoa</taxon>
        <taxon>Chordata</taxon>
        <taxon>Craniata</taxon>
        <taxon>Vertebrata</taxon>
        <taxon>Euteleostomi</taxon>
        <taxon>Archelosauria</taxon>
        <taxon>Testudinata</taxon>
        <taxon>Testudines</taxon>
        <taxon>Cryptodira</taxon>
        <taxon>Durocryptodira</taxon>
        <taxon>Testudinoidea</taxon>
        <taxon>Platysternidae</taxon>
        <taxon>Platysternon</taxon>
    </lineage>
</organism>
<evidence type="ECO:0000313" key="2">
    <source>
        <dbReference type="EMBL" id="TFJ96516.1"/>
    </source>
</evidence>
<evidence type="ECO:0000313" key="3">
    <source>
        <dbReference type="Proteomes" id="UP000297703"/>
    </source>
</evidence>
<evidence type="ECO:0000256" key="1">
    <source>
        <dbReference type="SAM" id="MobiDB-lite"/>
    </source>
</evidence>
<reference evidence="2 3" key="1">
    <citation type="submission" date="2019-04" db="EMBL/GenBank/DDBJ databases">
        <title>Draft genome of the big-headed turtle Platysternon megacephalum.</title>
        <authorList>
            <person name="Gong S."/>
        </authorList>
    </citation>
    <scope>NUCLEOTIDE SEQUENCE [LARGE SCALE GENOMIC DNA]</scope>
    <source>
        <strain evidence="2">DO16091913</strain>
        <tissue evidence="2">Muscle</tissue>
    </source>
</reference>
<name>A0A4D9DGM8_9SAUR</name>
<dbReference type="AlphaFoldDB" id="A0A4D9DGM8"/>